<accession>A0A136J6P5</accession>
<dbReference type="Proteomes" id="UP000070501">
    <property type="component" value="Unassembled WGS sequence"/>
</dbReference>
<reference evidence="3" key="1">
    <citation type="submission" date="2016-02" db="EMBL/GenBank/DDBJ databases">
        <title>Draft genome sequence of Microdochium bolleyi, a fungal endophyte of beachgrass.</title>
        <authorList>
            <consortium name="DOE Joint Genome Institute"/>
            <person name="David A.S."/>
            <person name="May G."/>
            <person name="Haridas S."/>
            <person name="Lim J."/>
            <person name="Wang M."/>
            <person name="Labutti K."/>
            <person name="Lipzen A."/>
            <person name="Barry K."/>
            <person name="Grigoriev I.V."/>
        </authorList>
    </citation>
    <scope>NUCLEOTIDE SEQUENCE [LARGE SCALE GENOMIC DNA]</scope>
    <source>
        <strain evidence="3">J235TASD1</strain>
    </source>
</reference>
<feature type="region of interest" description="Disordered" evidence="1">
    <location>
        <begin position="69"/>
        <end position="90"/>
    </location>
</feature>
<keyword evidence="3" id="KW-1185">Reference proteome</keyword>
<evidence type="ECO:0000313" key="2">
    <source>
        <dbReference type="EMBL" id="KXJ92840.1"/>
    </source>
</evidence>
<name>A0A136J6P5_9PEZI</name>
<dbReference type="AlphaFoldDB" id="A0A136J6P5"/>
<protein>
    <submittedName>
        <fullName evidence="2">Uncharacterized protein</fullName>
    </submittedName>
</protein>
<dbReference type="EMBL" id="KQ964248">
    <property type="protein sequence ID" value="KXJ92840.1"/>
    <property type="molecule type" value="Genomic_DNA"/>
</dbReference>
<evidence type="ECO:0000256" key="1">
    <source>
        <dbReference type="SAM" id="MobiDB-lite"/>
    </source>
</evidence>
<dbReference type="InParanoid" id="A0A136J6P5"/>
<organism evidence="2 3">
    <name type="scientific">Microdochium bolleyi</name>
    <dbReference type="NCBI Taxonomy" id="196109"/>
    <lineage>
        <taxon>Eukaryota</taxon>
        <taxon>Fungi</taxon>
        <taxon>Dikarya</taxon>
        <taxon>Ascomycota</taxon>
        <taxon>Pezizomycotina</taxon>
        <taxon>Sordariomycetes</taxon>
        <taxon>Xylariomycetidae</taxon>
        <taxon>Xylariales</taxon>
        <taxon>Microdochiaceae</taxon>
        <taxon>Microdochium</taxon>
    </lineage>
</organism>
<gene>
    <name evidence="2" type="ORF">Micbo1qcDRAFT_222588</name>
</gene>
<proteinExistence type="predicted"/>
<evidence type="ECO:0000313" key="3">
    <source>
        <dbReference type="Proteomes" id="UP000070501"/>
    </source>
</evidence>
<sequence length="188" mass="20126">MQNLLPSSCKLSTLGKESISTTSAKGPTLEQDRCAVVGLQVSDGKATFDSVSAFADAVVGMRACGRGGGRNMQPLDRRHYRGGAPQGHLRRPAQRNLAVDQLDMGVESDDGVKLPLTSQASLPDHVGIETRAEELSFHSPPESLERATESRDLVVWSRPSLRSSVQNSLGRGSLLEASCMHKLTGQTT</sequence>